<name>A0A0J6YMN3_COCIT</name>
<dbReference type="Proteomes" id="UP000054565">
    <property type="component" value="Unassembled WGS sequence"/>
</dbReference>
<dbReference type="EMBL" id="DS028097">
    <property type="protein sequence ID" value="KMP08168.1"/>
    <property type="molecule type" value="Genomic_DNA"/>
</dbReference>
<proteinExistence type="predicted"/>
<reference evidence="3" key="1">
    <citation type="journal article" date="2010" name="Genome Res.">
        <title>Population genomic sequencing of Coccidioides fungi reveals recent hybridization and transposon control.</title>
        <authorList>
            <person name="Neafsey D.E."/>
            <person name="Barker B.M."/>
            <person name="Sharpton T.J."/>
            <person name="Stajich J.E."/>
            <person name="Park D.J."/>
            <person name="Whiston E."/>
            <person name="Hung C.-Y."/>
            <person name="McMahan C."/>
            <person name="White J."/>
            <person name="Sykes S."/>
            <person name="Heiman D."/>
            <person name="Young S."/>
            <person name="Zeng Q."/>
            <person name="Abouelleil A."/>
            <person name="Aftuck L."/>
            <person name="Bessette D."/>
            <person name="Brown A."/>
            <person name="FitzGerald M."/>
            <person name="Lui A."/>
            <person name="Macdonald J.P."/>
            <person name="Priest M."/>
            <person name="Orbach M.J."/>
            <person name="Galgiani J.N."/>
            <person name="Kirkland T.N."/>
            <person name="Cole G.T."/>
            <person name="Birren B.W."/>
            <person name="Henn M.R."/>
            <person name="Taylor J.W."/>
            <person name="Rounsley S.D."/>
        </authorList>
    </citation>
    <scope>NUCLEOTIDE SEQUENCE [LARGE SCALE GENOMIC DNA]</scope>
    <source>
        <strain evidence="3">RMSCC 2394</strain>
    </source>
</reference>
<organism evidence="2 3">
    <name type="scientific">Coccidioides immitis RMSCC 2394</name>
    <dbReference type="NCBI Taxonomy" id="404692"/>
    <lineage>
        <taxon>Eukaryota</taxon>
        <taxon>Fungi</taxon>
        <taxon>Dikarya</taxon>
        <taxon>Ascomycota</taxon>
        <taxon>Pezizomycotina</taxon>
        <taxon>Eurotiomycetes</taxon>
        <taxon>Eurotiomycetidae</taxon>
        <taxon>Onygenales</taxon>
        <taxon>Onygenaceae</taxon>
        <taxon>Coccidioides</taxon>
    </lineage>
</organism>
<feature type="region of interest" description="Disordered" evidence="1">
    <location>
        <begin position="176"/>
        <end position="215"/>
    </location>
</feature>
<feature type="compositionally biased region" description="Polar residues" evidence="1">
    <location>
        <begin position="87"/>
        <end position="98"/>
    </location>
</feature>
<feature type="compositionally biased region" description="Polar residues" evidence="1">
    <location>
        <begin position="187"/>
        <end position="209"/>
    </location>
</feature>
<feature type="region of interest" description="Disordered" evidence="1">
    <location>
        <begin position="62"/>
        <end position="102"/>
    </location>
</feature>
<protein>
    <recommendedName>
        <fullName evidence="4">PXA domain-containing protein</fullName>
    </recommendedName>
</protein>
<evidence type="ECO:0000313" key="2">
    <source>
        <dbReference type="EMBL" id="KMP08168.1"/>
    </source>
</evidence>
<gene>
    <name evidence="2" type="ORF">CIRG_07849</name>
</gene>
<sequence>MPLTFAFSHSARLFGAMSSLLTIQKHLFTQSLLPSLLLAVRTTVFPSNARLASIEIPPEADIGVPTSKQCGTEALPLTTAPPPPPTSNSHQQTPSDQRPNGAKINSIKRACARSILRLIPRRVALAIFAIATDNEYSGINLSAMSENDPASPVIPPPAEAAASPLISISPSLIPSTPLSGAEVSETRPGTSTDFDPTHSNPDATQTSTPDMGRVVNTKPEKLDLSTFALGYEKEQVEDEEELLLLLRAIERDVLDLFSDSYCNKHLVYSIVEVVLVKLVPELMEHGVGELMAERGL</sequence>
<dbReference type="STRING" id="404692.A0A0J6YMN3"/>
<evidence type="ECO:0000313" key="3">
    <source>
        <dbReference type="Proteomes" id="UP000054565"/>
    </source>
</evidence>
<evidence type="ECO:0000256" key="1">
    <source>
        <dbReference type="SAM" id="MobiDB-lite"/>
    </source>
</evidence>
<dbReference type="AlphaFoldDB" id="A0A0J6YMN3"/>
<dbReference type="OrthoDB" id="4206311at2759"/>
<accession>A0A0J6YMN3</accession>
<evidence type="ECO:0008006" key="4">
    <source>
        <dbReference type="Google" id="ProtNLM"/>
    </source>
</evidence>